<accession>A0A7W8X936</accession>
<dbReference type="SUPFAM" id="SSF53448">
    <property type="entry name" value="Nucleotide-diphospho-sugar transferases"/>
    <property type="match status" value="1"/>
</dbReference>
<dbReference type="AlphaFoldDB" id="A0A7W8X936"/>
<keyword evidence="3" id="KW-1185">Reference proteome</keyword>
<dbReference type="InterPro" id="IPR029044">
    <property type="entry name" value="Nucleotide-diphossugar_trans"/>
</dbReference>
<organism evidence="2 3">
    <name type="scientific">Rhizobium giardinii</name>
    <dbReference type="NCBI Taxonomy" id="56731"/>
    <lineage>
        <taxon>Bacteria</taxon>
        <taxon>Pseudomonadati</taxon>
        <taxon>Pseudomonadota</taxon>
        <taxon>Alphaproteobacteria</taxon>
        <taxon>Hyphomicrobiales</taxon>
        <taxon>Rhizobiaceae</taxon>
        <taxon>Rhizobium/Agrobacterium group</taxon>
        <taxon>Rhizobium</taxon>
    </lineage>
</organism>
<gene>
    <name evidence="2" type="ORF">GGD55_004641</name>
</gene>
<evidence type="ECO:0000313" key="2">
    <source>
        <dbReference type="EMBL" id="MBB5537920.1"/>
    </source>
</evidence>
<dbReference type="Proteomes" id="UP000585507">
    <property type="component" value="Unassembled WGS sequence"/>
</dbReference>
<dbReference type="RefSeq" id="WP_112864762.1">
    <property type="nucleotide sequence ID" value="NZ_JACHBK010000011.1"/>
</dbReference>
<evidence type="ECO:0000259" key="1">
    <source>
        <dbReference type="Pfam" id="PF00535"/>
    </source>
</evidence>
<dbReference type="Pfam" id="PF00535">
    <property type="entry name" value="Glycos_transf_2"/>
    <property type="match status" value="1"/>
</dbReference>
<name>A0A7W8X936_9HYPH</name>
<dbReference type="Gene3D" id="3.90.550.10">
    <property type="entry name" value="Spore Coat Polysaccharide Biosynthesis Protein SpsA, Chain A"/>
    <property type="match status" value="1"/>
</dbReference>
<dbReference type="EMBL" id="JACHBK010000011">
    <property type="protein sequence ID" value="MBB5537920.1"/>
    <property type="molecule type" value="Genomic_DNA"/>
</dbReference>
<comment type="caution">
    <text evidence="2">The sequence shown here is derived from an EMBL/GenBank/DDBJ whole genome shotgun (WGS) entry which is preliminary data.</text>
</comment>
<dbReference type="PANTHER" id="PTHR43179:SF7">
    <property type="entry name" value="RHAMNOSYLTRANSFERASE WBBL"/>
    <property type="match status" value="1"/>
</dbReference>
<feature type="domain" description="Glycosyltransferase 2-like" evidence="1">
    <location>
        <begin position="27"/>
        <end position="152"/>
    </location>
</feature>
<dbReference type="GO" id="GO:0016740">
    <property type="term" value="F:transferase activity"/>
    <property type="evidence" value="ECO:0007669"/>
    <property type="project" value="UniProtKB-KW"/>
</dbReference>
<dbReference type="InterPro" id="IPR001173">
    <property type="entry name" value="Glyco_trans_2-like"/>
</dbReference>
<reference evidence="2 3" key="1">
    <citation type="submission" date="2020-08" db="EMBL/GenBank/DDBJ databases">
        <title>Genomic Encyclopedia of Type Strains, Phase IV (KMG-V): Genome sequencing to study the core and pangenomes of soil and plant-associated prokaryotes.</title>
        <authorList>
            <person name="Whitman W."/>
        </authorList>
    </citation>
    <scope>NUCLEOTIDE SEQUENCE [LARGE SCALE GENOMIC DNA]</scope>
    <source>
        <strain evidence="2 3">SEMIA 4084</strain>
    </source>
</reference>
<evidence type="ECO:0000313" key="3">
    <source>
        <dbReference type="Proteomes" id="UP000585507"/>
    </source>
</evidence>
<dbReference type="PANTHER" id="PTHR43179">
    <property type="entry name" value="RHAMNOSYLTRANSFERASE WBBL"/>
    <property type="match status" value="1"/>
</dbReference>
<protein>
    <submittedName>
        <fullName evidence="2">GT2 family glycosyltransferase</fullName>
    </submittedName>
</protein>
<keyword evidence="2" id="KW-0808">Transferase</keyword>
<proteinExistence type="predicted"/>
<sequence>MDASTRQQEHHTGSSAAAALVARRLAVVTVTYNSASVLSGLLDSLNAGLEGVEQYEVIVVDNDSHDHSVDLALAHPIGARVIRTGRNAGYSAAINAATATIDPSTDLLVLNPDIRLQRGCISSLYAGLRSAGVAVPQVLGEDGGISRSIRREPSLVTAWSEALLGGTLAARLGLGEIVDGAAVYREGGPIEWATGAILLVSAEARKAVGEWDESFFLYSEEVDYLRRVRTAGLEVLYVPQALAVHIGGDYHSSPFLTALMTANRIKYYRRYHNPSASVLFRLGIIIGEAIRLAVGLGHRSAFRAAVGLSDGLQADLKRLGAVQ</sequence>